<gene>
    <name evidence="4" type="ORF">OXX778_LOCUS18879</name>
</gene>
<keyword evidence="2" id="KW-0479">Metal-binding</keyword>
<dbReference type="InterPro" id="IPR027806">
    <property type="entry name" value="HARBI1_dom"/>
</dbReference>
<evidence type="ECO:0000313" key="4">
    <source>
        <dbReference type="EMBL" id="CAF1052181.1"/>
    </source>
</evidence>
<evidence type="ECO:0000256" key="2">
    <source>
        <dbReference type="ARBA" id="ARBA00022723"/>
    </source>
</evidence>
<evidence type="ECO:0000313" key="5">
    <source>
        <dbReference type="Proteomes" id="UP000663879"/>
    </source>
</evidence>
<proteinExistence type="predicted"/>
<dbReference type="Pfam" id="PF13359">
    <property type="entry name" value="DDE_Tnp_4"/>
    <property type="match status" value="1"/>
</dbReference>
<protein>
    <recommendedName>
        <fullName evidence="3">DDE Tnp4 domain-containing protein</fullName>
    </recommendedName>
</protein>
<evidence type="ECO:0000256" key="1">
    <source>
        <dbReference type="ARBA" id="ARBA00001968"/>
    </source>
</evidence>
<feature type="domain" description="DDE Tnp4" evidence="3">
    <location>
        <begin position="263"/>
        <end position="383"/>
    </location>
</feature>
<comment type="cofactor">
    <cofactor evidence="1">
        <name>a divalent metal cation</name>
        <dbReference type="ChEBI" id="CHEBI:60240"/>
    </cofactor>
</comment>
<comment type="caution">
    <text evidence="4">The sequence shown here is derived from an EMBL/GenBank/DDBJ whole genome shotgun (WGS) entry which is preliminary data.</text>
</comment>
<sequence>MLDKLKERFCPIPEGCRRRGDIIGKNKLKEIKTIDLANELTLFFDRKILRGYIKYNNYSSVIQDENLNVEFENEQTTTSTNIIDNERTYEIQSIYETLVSSVQEENSNLDENFHSNNLIQSSEKTVLNISRGYASHSFCFMCKIKIGSKPMTVLSVEAIIDIYMKRDILITKENRSKLQAIAIYLFWLKTGLDQNTIANIFDIEYRKNVSNICAQVRNAMLKDFVPQYLGAKRFVRDQWLGQNTEMVNSLFDLTDDRFAVIADGTYCYCQKSSNNMVQRKLYSGHKKRPLVKPFVITASNGKIIDVYGNYAAVENDALIMESVMEKDLDLRKLLKKGDLAIFDRVFKDCISRLKSFYGLNCKISTFLKDGQKQMTSSEANQTPLVTKSSLVFNSQNSFTKIDDYKLDGFPKFDVEMIRKKITFGYYQIEQAYGYLSEHFDSNEDYEMLVSNNLASDENAKIIFCKMQSRHSNQVKYKIFISYVPNSSNIDDIGLVCNCKTGKRKLGCCSHVASVIYFMCYGRYNLPKIPKPGLKLRIF</sequence>
<organism evidence="4 5">
    <name type="scientific">Brachionus calyciflorus</name>
    <dbReference type="NCBI Taxonomy" id="104777"/>
    <lineage>
        <taxon>Eukaryota</taxon>
        <taxon>Metazoa</taxon>
        <taxon>Spiralia</taxon>
        <taxon>Gnathifera</taxon>
        <taxon>Rotifera</taxon>
        <taxon>Eurotatoria</taxon>
        <taxon>Monogononta</taxon>
        <taxon>Pseudotrocha</taxon>
        <taxon>Ploima</taxon>
        <taxon>Brachionidae</taxon>
        <taxon>Brachionus</taxon>
    </lineage>
</organism>
<evidence type="ECO:0000259" key="3">
    <source>
        <dbReference type="Pfam" id="PF13359"/>
    </source>
</evidence>
<dbReference type="Proteomes" id="UP000663879">
    <property type="component" value="Unassembled WGS sequence"/>
</dbReference>
<name>A0A814KIR7_9BILA</name>
<dbReference type="EMBL" id="CAJNOC010005433">
    <property type="protein sequence ID" value="CAF1052181.1"/>
    <property type="molecule type" value="Genomic_DNA"/>
</dbReference>
<keyword evidence="5" id="KW-1185">Reference proteome</keyword>
<dbReference type="OrthoDB" id="10049726at2759"/>
<accession>A0A814KIR7</accession>
<reference evidence="4" key="1">
    <citation type="submission" date="2021-02" db="EMBL/GenBank/DDBJ databases">
        <authorList>
            <person name="Nowell W R."/>
        </authorList>
    </citation>
    <scope>NUCLEOTIDE SEQUENCE</scope>
    <source>
        <strain evidence="4">Ploen Becks lab</strain>
    </source>
</reference>
<dbReference type="GO" id="GO:0046872">
    <property type="term" value="F:metal ion binding"/>
    <property type="evidence" value="ECO:0007669"/>
    <property type="project" value="UniProtKB-KW"/>
</dbReference>
<dbReference type="AlphaFoldDB" id="A0A814KIR7"/>